<dbReference type="InterPro" id="IPR036291">
    <property type="entry name" value="NAD(P)-bd_dom_sf"/>
</dbReference>
<dbReference type="Proteomes" id="UP001153618">
    <property type="component" value="Unassembled WGS sequence"/>
</dbReference>
<proteinExistence type="predicted"/>
<dbReference type="PANTHER" id="PTHR43162">
    <property type="match status" value="1"/>
</dbReference>
<comment type="caution">
    <text evidence="2">The sequence shown here is derived from an EMBL/GenBank/DDBJ whole genome shotgun (WGS) entry which is preliminary data.</text>
</comment>
<evidence type="ECO:0000259" key="1">
    <source>
        <dbReference type="Pfam" id="PF05368"/>
    </source>
</evidence>
<feature type="domain" description="NmrA-like" evidence="1">
    <location>
        <begin position="5"/>
        <end position="255"/>
    </location>
</feature>
<keyword evidence="3" id="KW-1185">Reference proteome</keyword>
<protein>
    <recommendedName>
        <fullName evidence="1">NmrA-like domain-containing protein</fullName>
    </recommendedName>
</protein>
<dbReference type="Gene3D" id="3.40.50.720">
    <property type="entry name" value="NAD(P)-binding Rossmann-like Domain"/>
    <property type="match status" value="1"/>
</dbReference>
<dbReference type="PANTHER" id="PTHR43162:SF1">
    <property type="entry name" value="PRESTALK A DIFFERENTIATION PROTEIN A"/>
    <property type="match status" value="1"/>
</dbReference>
<dbReference type="InterPro" id="IPR051604">
    <property type="entry name" value="Ergot_Alk_Oxidoreductase"/>
</dbReference>
<organism evidence="2 3">
    <name type="scientific">Penicillium olsonii</name>
    <dbReference type="NCBI Taxonomy" id="99116"/>
    <lineage>
        <taxon>Eukaryota</taxon>
        <taxon>Fungi</taxon>
        <taxon>Dikarya</taxon>
        <taxon>Ascomycota</taxon>
        <taxon>Pezizomycotina</taxon>
        <taxon>Eurotiomycetes</taxon>
        <taxon>Eurotiomycetidae</taxon>
        <taxon>Eurotiales</taxon>
        <taxon>Aspergillaceae</taxon>
        <taxon>Penicillium</taxon>
    </lineage>
</organism>
<name>A0A9W4HF20_PENOL</name>
<reference evidence="2" key="1">
    <citation type="submission" date="2021-07" db="EMBL/GenBank/DDBJ databases">
        <authorList>
            <person name="Branca A.L. A."/>
        </authorList>
    </citation>
    <scope>NUCLEOTIDE SEQUENCE</scope>
</reference>
<evidence type="ECO:0000313" key="3">
    <source>
        <dbReference type="Proteomes" id="UP001153618"/>
    </source>
</evidence>
<sequence>MAMERSVIVFGATGDVGSAAALQAHQDGAKVSLAVRDSTKPIPRLDNIEFEKISADLTKPKTVEAAVRQSGATVAFIYVVGDGQMRASLLALKEGGVKSVVFLSSFTVTGDIHATPSTDFIAYRHAQLEIQLEEVFGNEGFVSIRPAYFSSNLLNFKKGILEGEVGLPNPDAEFDWISPDEVGRVAGKILAHGSQDHVVGIVGREKLSLRGGLGVIGEVLGKSVKIVKIGEEEAVNQLCEIGIPLPVAAWIVHDAVYDAGKTLRADEYPEASKSVLRYTGKAPIGLKEWSEENRQRFEF</sequence>
<accession>A0A9W4HF20</accession>
<dbReference type="InterPro" id="IPR008030">
    <property type="entry name" value="NmrA-like"/>
</dbReference>
<evidence type="ECO:0000313" key="2">
    <source>
        <dbReference type="EMBL" id="CAG7990615.1"/>
    </source>
</evidence>
<dbReference type="EMBL" id="CAJVOS010000011">
    <property type="protein sequence ID" value="CAG7990615.1"/>
    <property type="molecule type" value="Genomic_DNA"/>
</dbReference>
<dbReference type="AlphaFoldDB" id="A0A9W4HF20"/>
<gene>
    <name evidence="2" type="ORF">POLS_LOCUS1571</name>
</gene>
<dbReference type="Pfam" id="PF05368">
    <property type="entry name" value="NmrA"/>
    <property type="match status" value="1"/>
</dbReference>
<dbReference type="SUPFAM" id="SSF51735">
    <property type="entry name" value="NAD(P)-binding Rossmann-fold domains"/>
    <property type="match status" value="1"/>
</dbReference>
<dbReference type="OrthoDB" id="419598at2759"/>